<dbReference type="Pfam" id="PF14382">
    <property type="entry name" value="ECR1_N"/>
    <property type="match status" value="1"/>
</dbReference>
<comment type="caution">
    <text evidence="6">The sequence shown here is derived from an EMBL/GenBank/DDBJ whole genome shotgun (WGS) entry which is preliminary data.</text>
</comment>
<dbReference type="Gene3D" id="2.40.50.140">
    <property type="entry name" value="Nucleic acid-binding proteins"/>
    <property type="match status" value="1"/>
</dbReference>
<feature type="compositionally biased region" description="Basic and acidic residues" evidence="4">
    <location>
        <begin position="63"/>
        <end position="72"/>
    </location>
</feature>
<dbReference type="Gene3D" id="2.40.50.100">
    <property type="match status" value="1"/>
</dbReference>
<sequence length="221" mass="24087">MSSLVVTPGLRLGSTTDFQAGPGVYVRNGSLYASALGQLKKFIPHAPALDTDDNAPSTISDAEEGKEKEETRATSPPPTTDIKPILVVGRSKPQSVVPHVGNMVIGKVLRINTRVAAVAIMMVNTTLCLEDYQGVIRIQDVRATEKDKVQMHRSFRPGDIVRAQVISLGDARSYYLSTARNELGVIMAQSEAGETMVPISWEEMQCPATKLIEYRKCAKPF</sequence>
<keyword evidence="2" id="KW-0963">Cytoplasm</keyword>
<dbReference type="Pfam" id="PF10447">
    <property type="entry name" value="EXOSC1"/>
    <property type="match status" value="1"/>
</dbReference>
<dbReference type="AlphaFoldDB" id="A0A9W8ALW8"/>
<accession>A0A9W8ALW8</accession>
<dbReference type="PROSITE" id="PS50126">
    <property type="entry name" value="S1"/>
    <property type="match status" value="1"/>
</dbReference>
<dbReference type="PANTHER" id="PTHR12686">
    <property type="entry name" value="3'-5' EXORIBONUCLEASE CSL4-RELATED"/>
    <property type="match status" value="1"/>
</dbReference>
<evidence type="ECO:0000256" key="2">
    <source>
        <dbReference type="ARBA" id="ARBA00022490"/>
    </source>
</evidence>
<protein>
    <recommendedName>
        <fullName evidence="5">S1 motif domain-containing protein</fullName>
    </recommendedName>
</protein>
<dbReference type="GO" id="GO:0005737">
    <property type="term" value="C:cytoplasm"/>
    <property type="evidence" value="ECO:0007669"/>
    <property type="project" value="TreeGrafter"/>
</dbReference>
<evidence type="ECO:0000313" key="6">
    <source>
        <dbReference type="EMBL" id="KAJ1961195.1"/>
    </source>
</evidence>
<dbReference type="InterPro" id="IPR012340">
    <property type="entry name" value="NA-bd_OB-fold"/>
</dbReference>
<dbReference type="GO" id="GO:0005730">
    <property type="term" value="C:nucleolus"/>
    <property type="evidence" value="ECO:0007669"/>
    <property type="project" value="UniProtKB-SubCell"/>
</dbReference>
<evidence type="ECO:0000256" key="1">
    <source>
        <dbReference type="ARBA" id="ARBA00004604"/>
    </source>
</evidence>
<reference evidence="6" key="1">
    <citation type="submission" date="2022-07" db="EMBL/GenBank/DDBJ databases">
        <title>Phylogenomic reconstructions and comparative analyses of Kickxellomycotina fungi.</title>
        <authorList>
            <person name="Reynolds N.K."/>
            <person name="Stajich J.E."/>
            <person name="Barry K."/>
            <person name="Grigoriev I.V."/>
            <person name="Crous P."/>
            <person name="Smith M.E."/>
        </authorList>
    </citation>
    <scope>NUCLEOTIDE SEQUENCE</scope>
    <source>
        <strain evidence="6">RSA 1196</strain>
    </source>
</reference>
<dbReference type="SUPFAM" id="SSF50249">
    <property type="entry name" value="Nucleic acid-binding proteins"/>
    <property type="match status" value="1"/>
</dbReference>
<dbReference type="GO" id="GO:0006396">
    <property type="term" value="P:RNA processing"/>
    <property type="evidence" value="ECO:0007669"/>
    <property type="project" value="InterPro"/>
</dbReference>
<dbReference type="EMBL" id="JANBPY010001181">
    <property type="protein sequence ID" value="KAJ1961195.1"/>
    <property type="molecule type" value="Genomic_DNA"/>
</dbReference>
<proteinExistence type="predicted"/>
<dbReference type="Proteomes" id="UP001150925">
    <property type="component" value="Unassembled WGS sequence"/>
</dbReference>
<feature type="region of interest" description="Disordered" evidence="4">
    <location>
        <begin position="47"/>
        <end position="83"/>
    </location>
</feature>
<dbReference type="PANTHER" id="PTHR12686:SF8">
    <property type="entry name" value="EXOSOME COMPLEX COMPONENT CSL4"/>
    <property type="match status" value="1"/>
</dbReference>
<dbReference type="FunFam" id="2.40.50.140:FF:000223">
    <property type="entry name" value="Chromosome 1, whole genome shotgun sequence"/>
    <property type="match status" value="1"/>
</dbReference>
<dbReference type="SUPFAM" id="SSF110324">
    <property type="entry name" value="Ribosomal L27 protein-like"/>
    <property type="match status" value="1"/>
</dbReference>
<comment type="subcellular location">
    <subcellularLocation>
        <location evidence="1">Nucleus</location>
        <location evidence="1">Nucleolus</location>
    </subcellularLocation>
</comment>
<organism evidence="6 7">
    <name type="scientific">Dispira parvispora</name>
    <dbReference type="NCBI Taxonomy" id="1520584"/>
    <lineage>
        <taxon>Eukaryota</taxon>
        <taxon>Fungi</taxon>
        <taxon>Fungi incertae sedis</taxon>
        <taxon>Zoopagomycota</taxon>
        <taxon>Kickxellomycotina</taxon>
        <taxon>Dimargaritomycetes</taxon>
        <taxon>Dimargaritales</taxon>
        <taxon>Dimargaritaceae</taxon>
        <taxon>Dispira</taxon>
    </lineage>
</organism>
<name>A0A9W8ALW8_9FUNG</name>
<dbReference type="GO" id="GO:0003723">
    <property type="term" value="F:RNA binding"/>
    <property type="evidence" value="ECO:0007669"/>
    <property type="project" value="InterPro"/>
</dbReference>
<dbReference type="OrthoDB" id="440760at2759"/>
<dbReference type="CDD" id="cd05791">
    <property type="entry name" value="S1_CSL4"/>
    <property type="match status" value="1"/>
</dbReference>
<evidence type="ECO:0000313" key="7">
    <source>
        <dbReference type="Proteomes" id="UP001150925"/>
    </source>
</evidence>
<dbReference type="GO" id="GO:0000176">
    <property type="term" value="C:nuclear exosome (RNase complex)"/>
    <property type="evidence" value="ECO:0007669"/>
    <property type="project" value="TreeGrafter"/>
</dbReference>
<keyword evidence="7" id="KW-1185">Reference proteome</keyword>
<evidence type="ECO:0000256" key="4">
    <source>
        <dbReference type="SAM" id="MobiDB-lite"/>
    </source>
</evidence>
<evidence type="ECO:0000256" key="3">
    <source>
        <dbReference type="ARBA" id="ARBA00022835"/>
    </source>
</evidence>
<dbReference type="InterPro" id="IPR003029">
    <property type="entry name" value="S1_domain"/>
</dbReference>
<gene>
    <name evidence="6" type="ORF">IWQ62_003951</name>
</gene>
<feature type="domain" description="S1 motif" evidence="5">
    <location>
        <begin position="101"/>
        <end position="180"/>
    </location>
</feature>
<dbReference type="InterPro" id="IPR019495">
    <property type="entry name" value="EXOSC1_C"/>
</dbReference>
<evidence type="ECO:0000259" key="5">
    <source>
        <dbReference type="PROSITE" id="PS50126"/>
    </source>
</evidence>
<dbReference type="InterPro" id="IPR039771">
    <property type="entry name" value="Csl4"/>
</dbReference>
<dbReference type="InterPro" id="IPR025721">
    <property type="entry name" value="Exosome_cplx_N_dom"/>
</dbReference>
<keyword evidence="3" id="KW-0271">Exosome</keyword>